<reference evidence="7" key="2">
    <citation type="journal article" date="2021" name="PeerJ">
        <title>Extensive microbial diversity within the chicken gut microbiome revealed by metagenomics and culture.</title>
        <authorList>
            <person name="Gilroy R."/>
            <person name="Ravi A."/>
            <person name="Getino M."/>
            <person name="Pursley I."/>
            <person name="Horton D.L."/>
            <person name="Alikhan N.F."/>
            <person name="Baker D."/>
            <person name="Gharbi K."/>
            <person name="Hall N."/>
            <person name="Watson M."/>
            <person name="Adriaenssens E.M."/>
            <person name="Foster-Nyarko E."/>
            <person name="Jarju S."/>
            <person name="Secka A."/>
            <person name="Antonio M."/>
            <person name="Oren A."/>
            <person name="Chaudhuri R.R."/>
            <person name="La Ragione R."/>
            <person name="Hildebrand F."/>
            <person name="Pallen M.J."/>
        </authorList>
    </citation>
    <scope>NUCLEOTIDE SEQUENCE</scope>
    <source>
        <strain evidence="7">CHK178-757</strain>
    </source>
</reference>
<keyword evidence="3 6" id="KW-0067">ATP-binding</keyword>
<comment type="subcellular location">
    <subcellularLocation>
        <location evidence="6">Cytoplasm</location>
    </subcellularLocation>
    <text evidence="6">Membrane-associated.</text>
</comment>
<comment type="function">
    <text evidence="6">Forms membrane-associated dynamic filaments that are essential for cell shape determination. Acts by regulating cell wall synthesis and cell elongation, and thus cell shape. A feedback loop between cell geometry and MreB localization may maintain elongated cell shape by targeting cell wall growth to regions of negative cell wall curvature.</text>
</comment>
<evidence type="ECO:0000256" key="6">
    <source>
        <dbReference type="HAMAP-Rule" id="MF_02207"/>
    </source>
</evidence>
<dbReference type="GO" id="GO:0005524">
    <property type="term" value="F:ATP binding"/>
    <property type="evidence" value="ECO:0007669"/>
    <property type="project" value="UniProtKB-KW"/>
</dbReference>
<keyword evidence="1 6" id="KW-0963">Cytoplasm</keyword>
<sequence>MAGRKYGLDLGTNYVKIYDNTRKNILVENNMIAIRKKKDMVAAGDAAYEIFEKVSDSIVIKRPVQNGVIADVEPMGKLFDYLLKKLNCSNSMMRHNEFYLAVPSAITEVEKRAFFSLIGYSSFKTHNASLVEKPVAAALGEGLDVTRAGGIMIVDLGADTTEISIIALGGIVLSRLIKTGGNTINDAICSEVKLRHNVIIGSKTAEFLKLSLGFAIPEMAEPAKVFGRDLITGLPVNVLVPSALVYNCITTVLEPVLDAIRGLLERTPPELNNDIFDHGIYVTGGTSMIPGLDRLIASRTRMKVNMSSHPQESVVKGLDVIMNSYELSNLAFSVRESAFY</sequence>
<comment type="caution">
    <text evidence="7">The sequence shown here is derived from an EMBL/GenBank/DDBJ whole genome shotgun (WGS) entry which is preliminary data.</text>
</comment>
<dbReference type="InterPro" id="IPR004753">
    <property type="entry name" value="MreB"/>
</dbReference>
<dbReference type="GO" id="GO:0000902">
    <property type="term" value="P:cell morphogenesis"/>
    <property type="evidence" value="ECO:0007669"/>
    <property type="project" value="InterPro"/>
</dbReference>
<evidence type="ECO:0000256" key="5">
    <source>
        <dbReference type="ARBA" id="ARBA00023458"/>
    </source>
</evidence>
<dbReference type="GO" id="GO:0005737">
    <property type="term" value="C:cytoplasm"/>
    <property type="evidence" value="ECO:0007669"/>
    <property type="project" value="UniProtKB-SubCell"/>
</dbReference>
<evidence type="ECO:0000256" key="2">
    <source>
        <dbReference type="ARBA" id="ARBA00022741"/>
    </source>
</evidence>
<dbReference type="PANTHER" id="PTHR42749">
    <property type="entry name" value="CELL SHAPE-DETERMINING PROTEIN MREB"/>
    <property type="match status" value="1"/>
</dbReference>
<organism evidence="7 8">
    <name type="scientific">Candidatus Scybalocola faecigallinarum</name>
    <dbReference type="NCBI Taxonomy" id="2840941"/>
    <lineage>
        <taxon>Bacteria</taxon>
        <taxon>Bacillati</taxon>
        <taxon>Bacillota</taxon>
        <taxon>Clostridia</taxon>
        <taxon>Lachnospirales</taxon>
        <taxon>Lachnospiraceae</taxon>
        <taxon>Lachnospiraceae incertae sedis</taxon>
        <taxon>Candidatus Scybalocola (ex Gilroy et al. 2021)</taxon>
    </lineage>
</organism>
<dbReference type="Gene3D" id="3.30.420.40">
    <property type="match status" value="2"/>
</dbReference>
<reference evidence="7" key="1">
    <citation type="submission" date="2020-10" db="EMBL/GenBank/DDBJ databases">
        <authorList>
            <person name="Gilroy R."/>
        </authorList>
    </citation>
    <scope>NUCLEOTIDE SEQUENCE</scope>
    <source>
        <strain evidence="7">CHK178-757</strain>
    </source>
</reference>
<dbReference type="NCBIfam" id="NF010539">
    <property type="entry name" value="PRK13927.1"/>
    <property type="match status" value="1"/>
</dbReference>
<gene>
    <name evidence="6" type="primary">mreB</name>
    <name evidence="7" type="ORF">IAB46_08440</name>
</gene>
<comment type="subunit">
    <text evidence="6">Forms polymers.</text>
</comment>
<keyword evidence="2 6" id="KW-0547">Nucleotide-binding</keyword>
<evidence type="ECO:0000256" key="1">
    <source>
        <dbReference type="ARBA" id="ARBA00022490"/>
    </source>
</evidence>
<dbReference type="Pfam" id="PF06723">
    <property type="entry name" value="MreB_Mbl"/>
    <property type="match status" value="1"/>
</dbReference>
<protein>
    <recommendedName>
        <fullName evidence="6">Cell shape-determining protein MreB</fullName>
    </recommendedName>
</protein>
<evidence type="ECO:0000313" key="7">
    <source>
        <dbReference type="EMBL" id="HIS47564.1"/>
    </source>
</evidence>
<comment type="similarity">
    <text evidence="5 6">Belongs to the FtsA/MreB family.</text>
</comment>
<dbReference type="InterPro" id="IPR043129">
    <property type="entry name" value="ATPase_NBD"/>
</dbReference>
<feature type="binding site" evidence="6">
    <location>
        <begin position="206"/>
        <end position="209"/>
    </location>
    <ligand>
        <name>ATP</name>
        <dbReference type="ChEBI" id="CHEBI:30616"/>
    </ligand>
</feature>
<dbReference type="SUPFAM" id="SSF53067">
    <property type="entry name" value="Actin-like ATPase domain"/>
    <property type="match status" value="2"/>
</dbReference>
<dbReference type="PANTHER" id="PTHR42749:SF1">
    <property type="entry name" value="CELL SHAPE-DETERMINING PROTEIN MREB"/>
    <property type="match status" value="1"/>
</dbReference>
<dbReference type="EMBL" id="DVIT01000030">
    <property type="protein sequence ID" value="HIS47564.1"/>
    <property type="molecule type" value="Genomic_DNA"/>
</dbReference>
<dbReference type="PRINTS" id="PR01652">
    <property type="entry name" value="SHAPEPROTEIN"/>
</dbReference>
<dbReference type="GO" id="GO:0008360">
    <property type="term" value="P:regulation of cell shape"/>
    <property type="evidence" value="ECO:0007669"/>
    <property type="project" value="UniProtKB-UniRule"/>
</dbReference>
<dbReference type="HAMAP" id="MF_02207">
    <property type="entry name" value="MreB"/>
    <property type="match status" value="1"/>
</dbReference>
<evidence type="ECO:0000256" key="3">
    <source>
        <dbReference type="ARBA" id="ARBA00022840"/>
    </source>
</evidence>
<proteinExistence type="inferred from homology"/>
<keyword evidence="4 6" id="KW-0133">Cell shape</keyword>
<evidence type="ECO:0000256" key="4">
    <source>
        <dbReference type="ARBA" id="ARBA00022960"/>
    </source>
</evidence>
<dbReference type="InterPro" id="IPR056546">
    <property type="entry name" value="MreB_MamK-like"/>
</dbReference>
<dbReference type="AlphaFoldDB" id="A0A9D1JRA0"/>
<dbReference type="Proteomes" id="UP000823927">
    <property type="component" value="Unassembled WGS sequence"/>
</dbReference>
<evidence type="ECO:0000313" key="8">
    <source>
        <dbReference type="Proteomes" id="UP000823927"/>
    </source>
</evidence>
<comment type="caution">
    <text evidence="6">Lacks conserved residue(s) required for the propagation of feature annotation.</text>
</comment>
<name>A0A9D1JRA0_9FIRM</name>
<accession>A0A9D1JRA0</accession>